<dbReference type="PANTHER" id="PTHR43431:SF7">
    <property type="entry name" value="OXIDOREDUCTASE, SHORT CHAIN DEHYDROGENASE_REDUCTASE FAMILY (AFU_ORTHOLOGUE AFUA_5G14000)"/>
    <property type="match status" value="1"/>
</dbReference>
<dbReference type="PANTHER" id="PTHR43431">
    <property type="entry name" value="OXIDOREDUCTASE, SHORT CHAIN DEHYDROGENASE/REDUCTASE FAMILY (AFU_ORTHOLOGUE AFUA_5G14000)"/>
    <property type="match status" value="1"/>
</dbReference>
<dbReference type="InterPro" id="IPR036291">
    <property type="entry name" value="NAD(P)-bd_dom_sf"/>
</dbReference>
<evidence type="ECO:0000256" key="1">
    <source>
        <dbReference type="RuleBase" id="RU000363"/>
    </source>
</evidence>
<dbReference type="SUPFAM" id="SSF51735">
    <property type="entry name" value="NAD(P)-binding Rossmann-fold domains"/>
    <property type="match status" value="1"/>
</dbReference>
<dbReference type="EMBL" id="FNKY01000001">
    <property type="protein sequence ID" value="SDQ75384.1"/>
    <property type="molecule type" value="Genomic_DNA"/>
</dbReference>
<comment type="caution">
    <text evidence="2">The sequence shown here is derived from an EMBL/GenBank/DDBJ whole genome shotgun (WGS) entry which is preliminary data.</text>
</comment>
<organism evidence="2 3">
    <name type="scientific">Nitrosospira multiformis</name>
    <dbReference type="NCBI Taxonomy" id="1231"/>
    <lineage>
        <taxon>Bacteria</taxon>
        <taxon>Pseudomonadati</taxon>
        <taxon>Pseudomonadota</taxon>
        <taxon>Betaproteobacteria</taxon>
        <taxon>Nitrosomonadales</taxon>
        <taxon>Nitrosomonadaceae</taxon>
        <taxon>Nitrosospira</taxon>
    </lineage>
</organism>
<proteinExistence type="inferred from homology"/>
<gene>
    <name evidence="2" type="ORF">SAMN05216402_2153</name>
</gene>
<dbReference type="InterPro" id="IPR002347">
    <property type="entry name" value="SDR_fam"/>
</dbReference>
<dbReference type="Proteomes" id="UP000183471">
    <property type="component" value="Unassembled WGS sequence"/>
</dbReference>
<reference evidence="2 3" key="1">
    <citation type="submission" date="2016-10" db="EMBL/GenBank/DDBJ databases">
        <authorList>
            <person name="Varghese N."/>
            <person name="Submissions S."/>
        </authorList>
    </citation>
    <scope>NUCLEOTIDE SEQUENCE [LARGE SCALE GENOMIC DNA]</scope>
    <source>
        <strain evidence="2 3">Nl1</strain>
    </source>
</reference>
<accession>A0ABY0TFJ9</accession>
<dbReference type="Pfam" id="PF00106">
    <property type="entry name" value="adh_short"/>
    <property type="match status" value="1"/>
</dbReference>
<name>A0ABY0TFJ9_9PROT</name>
<evidence type="ECO:0000313" key="2">
    <source>
        <dbReference type="EMBL" id="SDQ75384.1"/>
    </source>
</evidence>
<comment type="similarity">
    <text evidence="1">Belongs to the short-chain dehydrogenases/reductases (SDR) family.</text>
</comment>
<dbReference type="Gene3D" id="3.40.50.720">
    <property type="entry name" value="NAD(P)-binding Rossmann-like Domain"/>
    <property type="match status" value="1"/>
</dbReference>
<sequence>MNKGVCVVVGVGPGNGAAIASQFSANGYQVALCARNQRKLNDIAATIKGSRPFGYDVRDPEAAPKVFAQIRQQLGSIDVLVYNAGAGAFANIDDATLADFQSAWEVNCRGLFLAVKEVLPDMRAAGAGHIIAIGATASIKGGAHFVPFASAKAGQRGLVQSLARYLWPENIHVSYVILDGIVNLPRTRQLMPDKLDEFFMEPFRIAESVYFLTQQDKQAWTFELDLRPYAEKW</sequence>
<protein>
    <submittedName>
        <fullName evidence="2">NADP-dependent 3-hydroxy acid dehydrogenase YdfG</fullName>
    </submittedName>
</protein>
<evidence type="ECO:0000313" key="3">
    <source>
        <dbReference type="Proteomes" id="UP000183471"/>
    </source>
</evidence>
<dbReference type="RefSeq" id="WP_074632316.1">
    <property type="nucleotide sequence ID" value="NZ_FNKY01000001.1"/>
</dbReference>
<keyword evidence="3" id="KW-1185">Reference proteome</keyword>
<dbReference type="PRINTS" id="PR00080">
    <property type="entry name" value="SDRFAMILY"/>
</dbReference>
<dbReference type="PRINTS" id="PR00081">
    <property type="entry name" value="GDHRDH"/>
</dbReference>